<protein>
    <submittedName>
        <fullName evidence="3">Unannotated protein</fullName>
    </submittedName>
</protein>
<dbReference type="PANTHER" id="PTHR43214">
    <property type="entry name" value="TWO-COMPONENT RESPONSE REGULATOR"/>
    <property type="match status" value="1"/>
</dbReference>
<keyword evidence="1" id="KW-0238">DNA-binding</keyword>
<dbReference type="Pfam" id="PF00196">
    <property type="entry name" value="GerE"/>
    <property type="match status" value="1"/>
</dbReference>
<sequence length="118" mass="13186">MPSGWLTITSRLDESLRNNEDISARIAAITEVVRTEEPGESFDEAFANAPGISALVEKFDLTERERQILVLLASGYRVRTMSRTLHLSNGTIRNYLSAIFHKVGVRNQAELVELLLGK</sequence>
<evidence type="ECO:0000256" key="1">
    <source>
        <dbReference type="ARBA" id="ARBA00023125"/>
    </source>
</evidence>
<evidence type="ECO:0000313" key="3">
    <source>
        <dbReference type="EMBL" id="CAB5027043.1"/>
    </source>
</evidence>
<feature type="domain" description="HTH luxR-type" evidence="2">
    <location>
        <begin position="54"/>
        <end position="118"/>
    </location>
</feature>
<dbReference type="SUPFAM" id="SSF46894">
    <property type="entry name" value="C-terminal effector domain of the bipartite response regulators"/>
    <property type="match status" value="1"/>
</dbReference>
<dbReference type="CDD" id="cd06170">
    <property type="entry name" value="LuxR_C_like"/>
    <property type="match status" value="1"/>
</dbReference>
<evidence type="ECO:0000259" key="2">
    <source>
        <dbReference type="PROSITE" id="PS50043"/>
    </source>
</evidence>
<gene>
    <name evidence="3" type="ORF">UFOPK4071_01584</name>
</gene>
<reference evidence="3" key="1">
    <citation type="submission" date="2020-05" db="EMBL/GenBank/DDBJ databases">
        <authorList>
            <person name="Chiriac C."/>
            <person name="Salcher M."/>
            <person name="Ghai R."/>
            <person name="Kavagutti S V."/>
        </authorList>
    </citation>
    <scope>NUCLEOTIDE SEQUENCE</scope>
</reference>
<dbReference type="AlphaFoldDB" id="A0A6J7RDV0"/>
<dbReference type="GO" id="GO:0006355">
    <property type="term" value="P:regulation of DNA-templated transcription"/>
    <property type="evidence" value="ECO:0007669"/>
    <property type="project" value="InterPro"/>
</dbReference>
<dbReference type="InterPro" id="IPR000792">
    <property type="entry name" value="Tscrpt_reg_LuxR_C"/>
</dbReference>
<dbReference type="InterPro" id="IPR036388">
    <property type="entry name" value="WH-like_DNA-bd_sf"/>
</dbReference>
<dbReference type="EMBL" id="CAFBPF010000277">
    <property type="protein sequence ID" value="CAB5027043.1"/>
    <property type="molecule type" value="Genomic_DNA"/>
</dbReference>
<dbReference type="GO" id="GO:0003677">
    <property type="term" value="F:DNA binding"/>
    <property type="evidence" value="ECO:0007669"/>
    <property type="project" value="UniProtKB-KW"/>
</dbReference>
<name>A0A6J7RDV0_9ZZZZ</name>
<dbReference type="PROSITE" id="PS50043">
    <property type="entry name" value="HTH_LUXR_2"/>
    <property type="match status" value="1"/>
</dbReference>
<dbReference type="SMART" id="SM00421">
    <property type="entry name" value="HTH_LUXR"/>
    <property type="match status" value="1"/>
</dbReference>
<dbReference type="InterPro" id="IPR016032">
    <property type="entry name" value="Sig_transdc_resp-reg_C-effctor"/>
</dbReference>
<proteinExistence type="predicted"/>
<dbReference type="PRINTS" id="PR00038">
    <property type="entry name" value="HTHLUXR"/>
</dbReference>
<dbReference type="Gene3D" id="1.10.10.10">
    <property type="entry name" value="Winged helix-like DNA-binding domain superfamily/Winged helix DNA-binding domain"/>
    <property type="match status" value="1"/>
</dbReference>
<accession>A0A6J7RDV0</accession>
<dbReference type="InterPro" id="IPR039420">
    <property type="entry name" value="WalR-like"/>
</dbReference>
<organism evidence="3">
    <name type="scientific">freshwater metagenome</name>
    <dbReference type="NCBI Taxonomy" id="449393"/>
    <lineage>
        <taxon>unclassified sequences</taxon>
        <taxon>metagenomes</taxon>
        <taxon>ecological metagenomes</taxon>
    </lineage>
</organism>